<dbReference type="EMBL" id="JACTNZ010000008">
    <property type="protein sequence ID" value="KAG5536972.1"/>
    <property type="molecule type" value="Genomic_DNA"/>
</dbReference>
<name>A0AAV6JAX1_9ERIC</name>
<dbReference type="AlphaFoldDB" id="A0AAV6JAX1"/>
<comment type="caution">
    <text evidence="1">The sequence shown here is derived from an EMBL/GenBank/DDBJ whole genome shotgun (WGS) entry which is preliminary data.</text>
</comment>
<organism evidence="1 2">
    <name type="scientific">Rhododendron griersonianum</name>
    <dbReference type="NCBI Taxonomy" id="479676"/>
    <lineage>
        <taxon>Eukaryota</taxon>
        <taxon>Viridiplantae</taxon>
        <taxon>Streptophyta</taxon>
        <taxon>Embryophyta</taxon>
        <taxon>Tracheophyta</taxon>
        <taxon>Spermatophyta</taxon>
        <taxon>Magnoliopsida</taxon>
        <taxon>eudicotyledons</taxon>
        <taxon>Gunneridae</taxon>
        <taxon>Pentapetalae</taxon>
        <taxon>asterids</taxon>
        <taxon>Ericales</taxon>
        <taxon>Ericaceae</taxon>
        <taxon>Ericoideae</taxon>
        <taxon>Rhodoreae</taxon>
        <taxon>Rhododendron</taxon>
    </lineage>
</organism>
<gene>
    <name evidence="1" type="ORF">RHGRI_024415</name>
</gene>
<accession>A0AAV6JAX1</accession>
<evidence type="ECO:0000313" key="2">
    <source>
        <dbReference type="Proteomes" id="UP000823749"/>
    </source>
</evidence>
<reference evidence="1" key="1">
    <citation type="submission" date="2020-08" db="EMBL/GenBank/DDBJ databases">
        <title>Plant Genome Project.</title>
        <authorList>
            <person name="Zhang R.-G."/>
        </authorList>
    </citation>
    <scope>NUCLEOTIDE SEQUENCE</scope>
    <source>
        <strain evidence="1">WSP0</strain>
        <tissue evidence="1">Leaf</tissue>
    </source>
</reference>
<proteinExistence type="predicted"/>
<protein>
    <submittedName>
        <fullName evidence="1">Uncharacterized protein</fullName>
    </submittedName>
</protein>
<sequence length="157" mass="17382">MIEASSHVENKESQIQLFTLQMELVAAEALEAKSKLTSARNDVLDLEYVISEAVDNVGQLGEKLEVAAAKIVQAKTKLTEARTYMLVLKYVIKGGADNLGELGQKLKEHRVIAVNYLKEIEALESICFDKKVKVCGKGKKAKKSLVMEANYRGLKIE</sequence>
<dbReference type="Proteomes" id="UP000823749">
    <property type="component" value="Chromosome 8"/>
</dbReference>
<evidence type="ECO:0000313" key="1">
    <source>
        <dbReference type="EMBL" id="KAG5536972.1"/>
    </source>
</evidence>
<keyword evidence="2" id="KW-1185">Reference proteome</keyword>